<feature type="non-terminal residue" evidence="1">
    <location>
        <position position="172"/>
    </location>
</feature>
<comment type="caution">
    <text evidence="1">The sequence shown here is derived from an EMBL/GenBank/DDBJ whole genome shotgun (WGS) entry which is preliminary data.</text>
</comment>
<organism evidence="1">
    <name type="scientific">marine sediment metagenome</name>
    <dbReference type="NCBI Taxonomy" id="412755"/>
    <lineage>
        <taxon>unclassified sequences</taxon>
        <taxon>metagenomes</taxon>
        <taxon>ecological metagenomes</taxon>
    </lineage>
</organism>
<evidence type="ECO:0008006" key="2">
    <source>
        <dbReference type="Google" id="ProtNLM"/>
    </source>
</evidence>
<proteinExistence type="predicted"/>
<accession>X1J6X9</accession>
<dbReference type="EMBL" id="BARU01031391">
    <property type="protein sequence ID" value="GAH74084.1"/>
    <property type="molecule type" value="Genomic_DNA"/>
</dbReference>
<evidence type="ECO:0000313" key="1">
    <source>
        <dbReference type="EMBL" id="GAH74084.1"/>
    </source>
</evidence>
<sequence>MKAVFLFTMWGRHRLNDFVFNYYNQMRKKLSGYMDVTLLVVGSEGDKSREIAEKNGFEYLEYSNFPLNRKHNAGSVYAKKFNPDILIALNSDSLFSIDYFKGINLEPKVVKGILDFYFFNLRTKTLGYWSGYETGKRGEPIGTGRQFGRDVLEISNWELWNPNIERMKGLDH</sequence>
<gene>
    <name evidence="1" type="ORF">S03H2_49655</name>
</gene>
<protein>
    <recommendedName>
        <fullName evidence="2">Glycosyltransferase 2-like domain-containing protein</fullName>
    </recommendedName>
</protein>
<name>X1J6X9_9ZZZZ</name>
<dbReference type="AlphaFoldDB" id="X1J6X9"/>
<reference evidence="1" key="1">
    <citation type="journal article" date="2014" name="Front. Microbiol.">
        <title>High frequency of phylogenetically diverse reductive dehalogenase-homologous genes in deep subseafloor sedimentary metagenomes.</title>
        <authorList>
            <person name="Kawai M."/>
            <person name="Futagami T."/>
            <person name="Toyoda A."/>
            <person name="Takaki Y."/>
            <person name="Nishi S."/>
            <person name="Hori S."/>
            <person name="Arai W."/>
            <person name="Tsubouchi T."/>
            <person name="Morono Y."/>
            <person name="Uchiyama I."/>
            <person name="Ito T."/>
            <person name="Fujiyama A."/>
            <person name="Inagaki F."/>
            <person name="Takami H."/>
        </authorList>
    </citation>
    <scope>NUCLEOTIDE SEQUENCE</scope>
    <source>
        <strain evidence="1">Expedition CK06-06</strain>
    </source>
</reference>